<comment type="similarity">
    <text evidence="2">Belongs to the NlpA lipoprotein family.</text>
</comment>
<evidence type="ECO:0000256" key="3">
    <source>
        <dbReference type="ARBA" id="ARBA00022729"/>
    </source>
</evidence>
<dbReference type="PANTHER" id="PTHR30429:SF1">
    <property type="entry name" value="D-METHIONINE-BINDING LIPOPROTEIN METQ-RELATED"/>
    <property type="match status" value="1"/>
</dbReference>
<accession>A0AAU7DU36</accession>
<feature type="signal peptide" evidence="7">
    <location>
        <begin position="1"/>
        <end position="24"/>
    </location>
</feature>
<proteinExistence type="inferred from homology"/>
<gene>
    <name evidence="8" type="ORF">V5R04_11500</name>
</gene>
<feature type="chain" id="PRO_5043313466" evidence="7">
    <location>
        <begin position="25"/>
        <end position="299"/>
    </location>
</feature>
<dbReference type="SUPFAM" id="SSF53850">
    <property type="entry name" value="Periplasmic binding protein-like II"/>
    <property type="match status" value="1"/>
</dbReference>
<dbReference type="Gene3D" id="3.40.190.10">
    <property type="entry name" value="Periplasmic binding protein-like II"/>
    <property type="match status" value="2"/>
</dbReference>
<comment type="subcellular location">
    <subcellularLocation>
        <location evidence="1">Membrane</location>
        <topology evidence="1">Lipid-anchor</topology>
    </subcellularLocation>
</comment>
<keyword evidence="3 7" id="KW-0732">Signal</keyword>
<dbReference type="EMBL" id="CP146203">
    <property type="protein sequence ID" value="XBH20844.1"/>
    <property type="molecule type" value="Genomic_DNA"/>
</dbReference>
<keyword evidence="5" id="KW-0564">Palmitate</keyword>
<dbReference type="InterPro" id="IPR004872">
    <property type="entry name" value="Lipoprotein_NlpA"/>
</dbReference>
<dbReference type="AlphaFoldDB" id="A0AAU7DU36"/>
<sequence>MSRKNIFKSLTALAATAVLTFSLAACGSSDDALKPAEGTEKDPIKIGVVGAEDYWPVFVEEAKKEGLFVEIVDLGGYDVPNKALAEGEIDVNQFQHLLFLAGYNEETGGNLAPFAATAVYPLGVYSQKHESIETITGGKIAIPNDPTNLSRALLVLQDAGLVELKDGGTAFSTELDVLDTSKVEVVPVEAAQTIISLPDVEAAVVNNDFLADAGLDATDAIYADKADSEGARPYINIWVARDADKGNANFAKLVEVYKSDAVQEGVLAASGGTAEIANQSGAELEGFLKDIQEDIKNSK</sequence>
<keyword evidence="6" id="KW-0449">Lipoprotein</keyword>
<dbReference type="PANTHER" id="PTHR30429">
    <property type="entry name" value="D-METHIONINE-BINDING LIPOPROTEIN METQ"/>
    <property type="match status" value="1"/>
</dbReference>
<dbReference type="Pfam" id="PF03180">
    <property type="entry name" value="Lipoprotein_9"/>
    <property type="match status" value="1"/>
</dbReference>
<evidence type="ECO:0000256" key="5">
    <source>
        <dbReference type="ARBA" id="ARBA00023139"/>
    </source>
</evidence>
<evidence type="ECO:0000256" key="7">
    <source>
        <dbReference type="SAM" id="SignalP"/>
    </source>
</evidence>
<evidence type="ECO:0000256" key="2">
    <source>
        <dbReference type="ARBA" id="ARBA00008973"/>
    </source>
</evidence>
<reference evidence="8" key="1">
    <citation type="submission" date="2024-02" db="EMBL/GenBank/DDBJ databases">
        <title>Tomenella chthoni gen. nov. sp. nov., a member of the family Jonesiaceae isolated from bat guano.</title>
        <authorList>
            <person name="Miller S.L."/>
            <person name="King J."/>
            <person name="Sankaranarayanan K."/>
            <person name="Lawson P.A."/>
        </authorList>
    </citation>
    <scope>NUCLEOTIDE SEQUENCE</scope>
    <source>
        <strain evidence="8">BS-20</strain>
    </source>
</reference>
<name>A0AAU7DU36_9MICO</name>
<dbReference type="PROSITE" id="PS51257">
    <property type="entry name" value="PROKAR_LIPOPROTEIN"/>
    <property type="match status" value="1"/>
</dbReference>
<evidence type="ECO:0000256" key="6">
    <source>
        <dbReference type="ARBA" id="ARBA00023288"/>
    </source>
</evidence>
<evidence type="ECO:0000256" key="4">
    <source>
        <dbReference type="ARBA" id="ARBA00023136"/>
    </source>
</evidence>
<evidence type="ECO:0000256" key="1">
    <source>
        <dbReference type="ARBA" id="ARBA00004635"/>
    </source>
</evidence>
<dbReference type="GO" id="GO:0016020">
    <property type="term" value="C:membrane"/>
    <property type="evidence" value="ECO:0007669"/>
    <property type="project" value="UniProtKB-SubCell"/>
</dbReference>
<organism evidence="8">
    <name type="scientific">Jonesiaceae bacterium BS-20</name>
    <dbReference type="NCBI Taxonomy" id="3120821"/>
    <lineage>
        <taxon>Bacteria</taxon>
        <taxon>Bacillati</taxon>
        <taxon>Actinomycetota</taxon>
        <taxon>Actinomycetes</taxon>
        <taxon>Micrococcales</taxon>
        <taxon>Jonesiaceae</taxon>
    </lineage>
</organism>
<protein>
    <submittedName>
        <fullName evidence="8">MetQ/NlpA family ABC transporter substrate-binding protein</fullName>
    </submittedName>
</protein>
<evidence type="ECO:0000313" key="8">
    <source>
        <dbReference type="EMBL" id="XBH20844.1"/>
    </source>
</evidence>
<keyword evidence="4" id="KW-0472">Membrane</keyword>